<keyword evidence="1" id="KW-0175">Coiled coil</keyword>
<organism evidence="2 3">
    <name type="scientific">Shewanella gaetbuli</name>
    <dbReference type="NCBI Taxonomy" id="220752"/>
    <lineage>
        <taxon>Bacteria</taxon>
        <taxon>Pseudomonadati</taxon>
        <taxon>Pseudomonadota</taxon>
        <taxon>Gammaproteobacteria</taxon>
        <taxon>Alteromonadales</taxon>
        <taxon>Shewanellaceae</taxon>
        <taxon>Shewanella</taxon>
    </lineage>
</organism>
<dbReference type="EMBL" id="JAKIKP010000003">
    <property type="protein sequence ID" value="MCL1142349.1"/>
    <property type="molecule type" value="Genomic_DNA"/>
</dbReference>
<reference evidence="2" key="1">
    <citation type="submission" date="2022-01" db="EMBL/GenBank/DDBJ databases">
        <title>Whole genome-based taxonomy of the Shewanellaceae.</title>
        <authorList>
            <person name="Martin-Rodriguez A.J."/>
        </authorList>
    </citation>
    <scope>NUCLEOTIDE SEQUENCE</scope>
    <source>
        <strain evidence="2">DSM 16422</strain>
    </source>
</reference>
<comment type="caution">
    <text evidence="2">The sequence shown here is derived from an EMBL/GenBank/DDBJ whole genome shotgun (WGS) entry which is preliminary data.</text>
</comment>
<feature type="coiled-coil region" evidence="1">
    <location>
        <begin position="54"/>
        <end position="88"/>
    </location>
</feature>
<evidence type="ECO:0000313" key="3">
    <source>
        <dbReference type="Proteomes" id="UP001139333"/>
    </source>
</evidence>
<proteinExistence type="predicted"/>
<dbReference type="Proteomes" id="UP001139333">
    <property type="component" value="Unassembled WGS sequence"/>
</dbReference>
<evidence type="ECO:0000313" key="2">
    <source>
        <dbReference type="EMBL" id="MCL1142349.1"/>
    </source>
</evidence>
<name>A0A9X1ZHE2_9GAMM</name>
<dbReference type="RefSeq" id="WP_248995024.1">
    <property type="nucleotide sequence ID" value="NZ_JAKIKP010000003.1"/>
</dbReference>
<accession>A0A9X1ZHE2</accession>
<sequence length="257" mass="28498">MKHLNLLIIGVLLAVGSLLIGLQLGKAKLAVVDTDTPQVSTAAKMGSELISTSKETSSAEIALLTEEIKQLKSQLAQKDSLIQSMQSSMGLLEQQVEMAYQDVEVEPAEGTSGFDGQDDQFYTLSLEEAEQYIPAPFASVIAEQSGELVKLFQRHHQDEVDYDWATQQELKLHEMLANQIDSHNIKVDSVSCKKNTCEIRAYELAPQAWFSVSAAFQQANLTDNVSSWSTLTGSEEEALIYMINEYNRNTDEIESDQ</sequence>
<dbReference type="AlphaFoldDB" id="A0A9X1ZHE2"/>
<keyword evidence="3" id="KW-1185">Reference proteome</keyword>
<evidence type="ECO:0000256" key="1">
    <source>
        <dbReference type="SAM" id="Coils"/>
    </source>
</evidence>
<gene>
    <name evidence="2" type="ORF">L2672_06525</name>
</gene>
<protein>
    <submittedName>
        <fullName evidence="2">Uncharacterized protein</fullName>
    </submittedName>
</protein>